<sequence>YQANPKESHLVAIKRIFRYLKGTPNLGLWYPNGSSFNLKAYFDSEYAGCNLDRKSTSGGYQILRGKGEGLLLRLRISRELVVEMVRDRMELVVKVGGKNGIKMNSVSNGVTGMKGFMGCTGSVLEVLRCIAC</sequence>
<reference evidence="1" key="1">
    <citation type="journal article" date="2019" name="Sci. Rep.">
        <title>Draft genome of Tanacetum cinerariifolium, the natural source of mosquito coil.</title>
        <authorList>
            <person name="Yamashiro T."/>
            <person name="Shiraishi A."/>
            <person name="Satake H."/>
            <person name="Nakayama K."/>
        </authorList>
    </citation>
    <scope>NUCLEOTIDE SEQUENCE</scope>
</reference>
<dbReference type="EMBL" id="BKCJ010335463">
    <property type="protein sequence ID" value="GEZ87311.1"/>
    <property type="molecule type" value="Genomic_DNA"/>
</dbReference>
<dbReference type="AlphaFoldDB" id="A0A699IUQ7"/>
<organism evidence="1">
    <name type="scientific">Tanacetum cinerariifolium</name>
    <name type="common">Dalmatian daisy</name>
    <name type="synonym">Chrysanthemum cinerariifolium</name>
    <dbReference type="NCBI Taxonomy" id="118510"/>
    <lineage>
        <taxon>Eukaryota</taxon>
        <taxon>Viridiplantae</taxon>
        <taxon>Streptophyta</taxon>
        <taxon>Embryophyta</taxon>
        <taxon>Tracheophyta</taxon>
        <taxon>Spermatophyta</taxon>
        <taxon>Magnoliopsida</taxon>
        <taxon>eudicotyledons</taxon>
        <taxon>Gunneridae</taxon>
        <taxon>Pentapetalae</taxon>
        <taxon>asterids</taxon>
        <taxon>campanulids</taxon>
        <taxon>Asterales</taxon>
        <taxon>Asteraceae</taxon>
        <taxon>Asteroideae</taxon>
        <taxon>Anthemideae</taxon>
        <taxon>Anthemidinae</taxon>
        <taxon>Tanacetum</taxon>
    </lineage>
</organism>
<comment type="caution">
    <text evidence="1">The sequence shown here is derived from an EMBL/GenBank/DDBJ whole genome shotgun (WGS) entry which is preliminary data.</text>
</comment>
<accession>A0A699IUQ7</accession>
<dbReference type="PANTHER" id="PTHR11439:SF495">
    <property type="entry name" value="REVERSE TRANSCRIPTASE, RNA-DEPENDENT DNA POLYMERASE-RELATED"/>
    <property type="match status" value="1"/>
</dbReference>
<proteinExistence type="predicted"/>
<evidence type="ECO:0000313" key="1">
    <source>
        <dbReference type="EMBL" id="GEZ87311.1"/>
    </source>
</evidence>
<gene>
    <name evidence="1" type="ORF">Tci_559284</name>
</gene>
<name>A0A699IUQ7_TANCI</name>
<feature type="non-terminal residue" evidence="1">
    <location>
        <position position="1"/>
    </location>
</feature>
<dbReference type="PANTHER" id="PTHR11439">
    <property type="entry name" value="GAG-POL-RELATED RETROTRANSPOSON"/>
    <property type="match status" value="1"/>
</dbReference>
<protein>
    <submittedName>
        <fullName evidence="1">Uncharacterized mitochondrial protein AtMg00810-like</fullName>
    </submittedName>
</protein>